<comment type="caution">
    <text evidence="2">The sequence shown here is derived from an EMBL/GenBank/DDBJ whole genome shotgun (WGS) entry which is preliminary data.</text>
</comment>
<evidence type="ECO:0000256" key="1">
    <source>
        <dbReference type="SAM" id="MobiDB-lite"/>
    </source>
</evidence>
<evidence type="ECO:0000313" key="3">
    <source>
        <dbReference type="Proteomes" id="UP001220010"/>
    </source>
</evidence>
<feature type="region of interest" description="Disordered" evidence="1">
    <location>
        <begin position="84"/>
        <end position="112"/>
    </location>
</feature>
<reference evidence="2 3" key="1">
    <citation type="submission" date="2023-03" db="EMBL/GenBank/DDBJ databases">
        <title>WGS of Methanotrichaceae archaeon Mx.</title>
        <authorList>
            <person name="Sorokin D.Y."/>
            <person name="Merkel A.Y."/>
        </authorList>
    </citation>
    <scope>NUCLEOTIDE SEQUENCE [LARGE SCALE GENOMIC DNA]</scope>
    <source>
        <strain evidence="2 3">Mx</strain>
    </source>
</reference>
<gene>
    <name evidence="2" type="ORF">P0O15_01960</name>
</gene>
<accession>A0ABT5X5H8</accession>
<feature type="compositionally biased region" description="Basic and acidic residues" evidence="1">
    <location>
        <begin position="103"/>
        <end position="112"/>
    </location>
</feature>
<proteinExistence type="predicted"/>
<organism evidence="2 3">
    <name type="scientific">Candidatus Methanocrinis natronophilus</name>
    <dbReference type="NCBI Taxonomy" id="3033396"/>
    <lineage>
        <taxon>Archaea</taxon>
        <taxon>Methanobacteriati</taxon>
        <taxon>Methanobacteriota</taxon>
        <taxon>Stenosarchaea group</taxon>
        <taxon>Methanomicrobia</taxon>
        <taxon>Methanotrichales</taxon>
        <taxon>Methanotrichaceae</taxon>
        <taxon>Methanocrinis</taxon>
    </lineage>
</organism>
<dbReference type="EMBL" id="JARFPK010000005">
    <property type="protein sequence ID" value="MDF0589943.1"/>
    <property type="molecule type" value="Genomic_DNA"/>
</dbReference>
<protein>
    <submittedName>
        <fullName evidence="2">Uncharacterized protein</fullName>
    </submittedName>
</protein>
<dbReference type="RefSeq" id="WP_316965699.1">
    <property type="nucleotide sequence ID" value="NZ_JARFPK010000005.1"/>
</dbReference>
<sequence>MSISKIIGREGRLVWDDLPVSLKYWMIERERPDGGEESWHGRAIISQTDLRAMMEVQAKSRPIPINEPIFAEFHKGKEVYRGEILTSSSPDPVDSNPLIDFRGVGRLEQKDR</sequence>
<dbReference type="Proteomes" id="UP001220010">
    <property type="component" value="Unassembled WGS sequence"/>
</dbReference>
<name>A0ABT5X5H8_9EURY</name>
<evidence type="ECO:0000313" key="2">
    <source>
        <dbReference type="EMBL" id="MDF0589943.1"/>
    </source>
</evidence>
<keyword evidence="3" id="KW-1185">Reference proteome</keyword>